<evidence type="ECO:0000256" key="2">
    <source>
        <dbReference type="SAM" id="MobiDB-lite"/>
    </source>
</evidence>
<feature type="compositionally biased region" description="Basic and acidic residues" evidence="2">
    <location>
        <begin position="105"/>
        <end position="115"/>
    </location>
</feature>
<organism evidence="3 4">
    <name type="scientific">Oopsacas minuta</name>
    <dbReference type="NCBI Taxonomy" id="111878"/>
    <lineage>
        <taxon>Eukaryota</taxon>
        <taxon>Metazoa</taxon>
        <taxon>Porifera</taxon>
        <taxon>Hexactinellida</taxon>
        <taxon>Hexasterophora</taxon>
        <taxon>Lyssacinosida</taxon>
        <taxon>Leucopsacidae</taxon>
        <taxon>Oopsacas</taxon>
    </lineage>
</organism>
<reference evidence="3 4" key="1">
    <citation type="journal article" date="2023" name="BMC Biol.">
        <title>The compact genome of the sponge Oopsacas minuta (Hexactinellida) is lacking key metazoan core genes.</title>
        <authorList>
            <person name="Santini S."/>
            <person name="Schenkelaars Q."/>
            <person name="Jourda C."/>
            <person name="Duchesne M."/>
            <person name="Belahbib H."/>
            <person name="Rocher C."/>
            <person name="Selva M."/>
            <person name="Riesgo A."/>
            <person name="Vervoort M."/>
            <person name="Leys S.P."/>
            <person name="Kodjabachian L."/>
            <person name="Le Bivic A."/>
            <person name="Borchiellini C."/>
            <person name="Claverie J.M."/>
            <person name="Renard E."/>
        </authorList>
    </citation>
    <scope>NUCLEOTIDE SEQUENCE [LARGE SCALE GENOMIC DNA]</scope>
    <source>
        <strain evidence="3">SPO-2</strain>
    </source>
</reference>
<dbReference type="EMBL" id="JAKMXF010000033">
    <property type="protein sequence ID" value="KAI6660333.1"/>
    <property type="molecule type" value="Genomic_DNA"/>
</dbReference>
<evidence type="ECO:0000313" key="4">
    <source>
        <dbReference type="Proteomes" id="UP001165289"/>
    </source>
</evidence>
<sequence>MSFEDDTTTELKEFFSSKIDKILTTKLERLDKLDEVFEEVSLIRLENKELREQNTKLTQQLATLNTTLQGFCSKAGSELEELREGQAHLQNMINEEAQQQVNNKQTEKVSRDELATSKPSKGTKDIPVTYQNSQTALDNPNRVLTPLESNQLDISVKEQTI</sequence>
<feature type="region of interest" description="Disordered" evidence="2">
    <location>
        <begin position="99"/>
        <end position="128"/>
    </location>
</feature>
<keyword evidence="1" id="KW-0175">Coiled coil</keyword>
<feature type="coiled-coil region" evidence="1">
    <location>
        <begin position="33"/>
        <end position="99"/>
    </location>
</feature>
<comment type="caution">
    <text evidence="3">The sequence shown here is derived from an EMBL/GenBank/DDBJ whole genome shotgun (WGS) entry which is preliminary data.</text>
</comment>
<proteinExistence type="predicted"/>
<keyword evidence="4" id="KW-1185">Reference proteome</keyword>
<dbReference type="AlphaFoldDB" id="A0AAV7KGS1"/>
<gene>
    <name evidence="3" type="ORF">LOD99_13921</name>
</gene>
<evidence type="ECO:0000256" key="1">
    <source>
        <dbReference type="SAM" id="Coils"/>
    </source>
</evidence>
<accession>A0AAV7KGS1</accession>
<protein>
    <submittedName>
        <fullName evidence="3">Uncharacterized protein</fullName>
    </submittedName>
</protein>
<evidence type="ECO:0000313" key="3">
    <source>
        <dbReference type="EMBL" id="KAI6660333.1"/>
    </source>
</evidence>
<dbReference type="Proteomes" id="UP001165289">
    <property type="component" value="Unassembled WGS sequence"/>
</dbReference>
<name>A0AAV7KGS1_9METZ</name>